<dbReference type="Pfam" id="PF07681">
    <property type="entry name" value="DoxX"/>
    <property type="match status" value="1"/>
</dbReference>
<sequence length="368" mass="38864">MSEDVNPVSTNEPEPTLPPRRAVPERIEPVTEDDLLMEDLLADVDTISAAEQEDLAGGNPAGVSSDDEPAEGELTQIENSVQDDQPVLNDEPVWEAEGVQLEADVPDTTEASDWDTPIPVAEQPIAFSDMAEGETTVITPVPAAEENFYAAPVEPTYPDVTETAVLAPAPVVAATASDNSEEDELDYDDEDVAPRPDRGTIDFGLFLLRVTLGVIMALHGADKLFGLFGGSIASTEQLLHSIGFTNYTELLAIGAGVTELVGGIIVALGLFVPAGASALLGVMGMATLTQLALGNTAFLSIQKGPYEIITLIAVMAATVILAGAGRWSVDGRWGWATRPKWGALVWLLVGVISAPVMWAVLNTQGFPF</sequence>
<evidence type="ECO:0000256" key="1">
    <source>
        <dbReference type="ARBA" id="ARBA00004651"/>
    </source>
</evidence>
<comment type="similarity">
    <text evidence="2">Belongs to the DoxX family.</text>
</comment>
<evidence type="ECO:0000256" key="5">
    <source>
        <dbReference type="ARBA" id="ARBA00022989"/>
    </source>
</evidence>
<evidence type="ECO:0000313" key="9">
    <source>
        <dbReference type="EMBL" id="VHN99874.1"/>
    </source>
</evidence>
<dbReference type="RefSeq" id="WP_053961490.1">
    <property type="nucleotide sequence ID" value="NZ_CAMJVL010000001.1"/>
</dbReference>
<dbReference type="GO" id="GO:0005886">
    <property type="term" value="C:plasma membrane"/>
    <property type="evidence" value="ECO:0007669"/>
    <property type="project" value="UniProtKB-SubCell"/>
</dbReference>
<dbReference type="Proteomes" id="UP000324288">
    <property type="component" value="Chromosome"/>
</dbReference>
<evidence type="ECO:0000256" key="2">
    <source>
        <dbReference type="ARBA" id="ARBA00006679"/>
    </source>
</evidence>
<feature type="transmembrane region" description="Helical" evidence="8">
    <location>
        <begin position="308"/>
        <end position="329"/>
    </location>
</feature>
<keyword evidence="6 8" id="KW-0472">Membrane</keyword>
<keyword evidence="5 8" id="KW-1133">Transmembrane helix</keyword>
<gene>
    <name evidence="9" type="primary">mhqP</name>
    <name evidence="9" type="ORF">LC603019_00289</name>
</gene>
<keyword evidence="3" id="KW-1003">Cell membrane</keyword>
<feature type="transmembrane region" description="Helical" evidence="8">
    <location>
        <begin position="203"/>
        <end position="221"/>
    </location>
</feature>
<dbReference type="PANTHER" id="PTHR33452:SF1">
    <property type="entry name" value="INNER MEMBRANE PROTEIN YPHA-RELATED"/>
    <property type="match status" value="1"/>
</dbReference>
<feature type="transmembrane region" description="Helical" evidence="8">
    <location>
        <begin position="250"/>
        <end position="272"/>
    </location>
</feature>
<dbReference type="GeneID" id="84894285"/>
<evidence type="ECO:0000256" key="6">
    <source>
        <dbReference type="ARBA" id="ARBA00023136"/>
    </source>
</evidence>
<dbReference type="InterPro" id="IPR032808">
    <property type="entry name" value="DoxX"/>
</dbReference>
<feature type="transmembrane region" description="Helical" evidence="8">
    <location>
        <begin position="341"/>
        <end position="361"/>
    </location>
</feature>
<name>A0A5E3ZVW3_9ACTN</name>
<evidence type="ECO:0000256" key="3">
    <source>
        <dbReference type="ARBA" id="ARBA00022475"/>
    </source>
</evidence>
<accession>A0A5E3ZVW3</accession>
<evidence type="ECO:0000256" key="4">
    <source>
        <dbReference type="ARBA" id="ARBA00022692"/>
    </source>
</evidence>
<organism evidence="9 10">
    <name type="scientific">Lawsonella clevelandensis</name>
    <dbReference type="NCBI Taxonomy" id="1528099"/>
    <lineage>
        <taxon>Bacteria</taxon>
        <taxon>Bacillati</taxon>
        <taxon>Actinomycetota</taxon>
        <taxon>Actinomycetes</taxon>
        <taxon>Mycobacteriales</taxon>
        <taxon>Lawsonellaceae</taxon>
        <taxon>Lawsonella</taxon>
    </lineage>
</organism>
<dbReference type="InterPro" id="IPR051907">
    <property type="entry name" value="DoxX-like_oxidoreductase"/>
</dbReference>
<dbReference type="PANTHER" id="PTHR33452">
    <property type="entry name" value="OXIDOREDUCTASE CATD-RELATED"/>
    <property type="match status" value="1"/>
</dbReference>
<evidence type="ECO:0000313" key="10">
    <source>
        <dbReference type="Proteomes" id="UP000324288"/>
    </source>
</evidence>
<keyword evidence="10" id="KW-1185">Reference proteome</keyword>
<comment type="subcellular location">
    <subcellularLocation>
        <location evidence="1">Cell membrane</location>
        <topology evidence="1">Multi-pass membrane protein</topology>
    </subcellularLocation>
</comment>
<dbReference type="AlphaFoldDB" id="A0A5E3ZVW3"/>
<feature type="transmembrane region" description="Helical" evidence="8">
    <location>
        <begin position="279"/>
        <end position="302"/>
    </location>
</feature>
<evidence type="ECO:0000256" key="7">
    <source>
        <dbReference type="SAM" id="MobiDB-lite"/>
    </source>
</evidence>
<keyword evidence="4 8" id="KW-0812">Transmembrane</keyword>
<proteinExistence type="inferred from homology"/>
<feature type="compositionally biased region" description="Acidic residues" evidence="7">
    <location>
        <begin position="179"/>
        <end position="191"/>
    </location>
</feature>
<feature type="region of interest" description="Disordered" evidence="7">
    <location>
        <begin position="1"/>
        <end position="91"/>
    </location>
</feature>
<feature type="compositionally biased region" description="Acidic residues" evidence="7">
    <location>
        <begin position="30"/>
        <end position="42"/>
    </location>
</feature>
<evidence type="ECO:0000256" key="8">
    <source>
        <dbReference type="SAM" id="Phobius"/>
    </source>
</evidence>
<protein>
    <submittedName>
        <fullName evidence="9">Oxidoreductase MhqP</fullName>
    </submittedName>
</protein>
<feature type="region of interest" description="Disordered" evidence="7">
    <location>
        <begin position="174"/>
        <end position="193"/>
    </location>
</feature>
<dbReference type="OrthoDB" id="346004at2"/>
<dbReference type="EMBL" id="LR584267">
    <property type="protein sequence ID" value="VHN99874.1"/>
    <property type="molecule type" value="Genomic_DNA"/>
</dbReference>
<reference evidence="9 10" key="1">
    <citation type="submission" date="2019-04" db="EMBL/GenBank/DDBJ databases">
        <authorList>
            <person name="Seth-Smith MB H."/>
            <person name="Seth-Smith H."/>
        </authorList>
    </citation>
    <scope>NUCLEOTIDE SEQUENCE [LARGE SCALE GENOMIC DNA]</scope>
    <source>
        <strain evidence="9">USB-603019</strain>
    </source>
</reference>